<evidence type="ECO:0000313" key="7">
    <source>
        <dbReference type="EMBL" id="MBJ6724255.1"/>
    </source>
</evidence>
<feature type="transmembrane region" description="Helical" evidence="6">
    <location>
        <begin position="58"/>
        <end position="77"/>
    </location>
</feature>
<feature type="transmembrane region" description="Helical" evidence="6">
    <location>
        <begin position="432"/>
        <end position="449"/>
    </location>
</feature>
<evidence type="ECO:0000256" key="1">
    <source>
        <dbReference type="ARBA" id="ARBA00004651"/>
    </source>
</evidence>
<feature type="transmembrane region" description="Helical" evidence="6">
    <location>
        <begin position="455"/>
        <end position="476"/>
    </location>
</feature>
<dbReference type="PANTHER" id="PTHR30250:SF11">
    <property type="entry name" value="O-ANTIGEN TRANSPORTER-RELATED"/>
    <property type="match status" value="1"/>
</dbReference>
<evidence type="ECO:0000256" key="4">
    <source>
        <dbReference type="ARBA" id="ARBA00022989"/>
    </source>
</evidence>
<proteinExistence type="predicted"/>
<feature type="transmembrane region" description="Helical" evidence="6">
    <location>
        <begin position="97"/>
        <end position="118"/>
    </location>
</feature>
<feature type="transmembrane region" description="Helical" evidence="6">
    <location>
        <begin position="225"/>
        <end position="243"/>
    </location>
</feature>
<keyword evidence="3 6" id="KW-0812">Transmembrane</keyword>
<feature type="transmembrane region" description="Helical" evidence="6">
    <location>
        <begin position="298"/>
        <end position="320"/>
    </location>
</feature>
<dbReference type="RefSeq" id="WP_199383091.1">
    <property type="nucleotide sequence ID" value="NZ_JAEMHM010000004.1"/>
</dbReference>
<dbReference type="InterPro" id="IPR002797">
    <property type="entry name" value="Polysacc_synth"/>
</dbReference>
<keyword evidence="4 6" id="KW-1133">Transmembrane helix</keyword>
<keyword evidence="5 6" id="KW-0472">Membrane</keyword>
<evidence type="ECO:0000256" key="2">
    <source>
        <dbReference type="ARBA" id="ARBA00022475"/>
    </source>
</evidence>
<feature type="transmembrane region" description="Helical" evidence="6">
    <location>
        <begin position="340"/>
        <end position="360"/>
    </location>
</feature>
<dbReference type="Pfam" id="PF01943">
    <property type="entry name" value="Polysacc_synt"/>
    <property type="match status" value="1"/>
</dbReference>
<feature type="transmembrane region" description="Helical" evidence="6">
    <location>
        <begin position="263"/>
        <end position="286"/>
    </location>
</feature>
<keyword evidence="2" id="KW-1003">Cell membrane</keyword>
<keyword evidence="8" id="KW-1185">Reference proteome</keyword>
<organism evidence="7 8">
    <name type="scientific">Geomesophilobacter sediminis</name>
    <dbReference type="NCBI Taxonomy" id="2798584"/>
    <lineage>
        <taxon>Bacteria</taxon>
        <taxon>Pseudomonadati</taxon>
        <taxon>Thermodesulfobacteriota</taxon>
        <taxon>Desulfuromonadia</taxon>
        <taxon>Geobacterales</taxon>
        <taxon>Geobacteraceae</taxon>
        <taxon>Geomesophilobacter</taxon>
    </lineage>
</organism>
<feature type="transmembrane region" description="Helical" evidence="6">
    <location>
        <begin position="174"/>
        <end position="204"/>
    </location>
</feature>
<evidence type="ECO:0000256" key="6">
    <source>
        <dbReference type="SAM" id="Phobius"/>
    </source>
</evidence>
<feature type="transmembrane region" description="Helical" evidence="6">
    <location>
        <begin position="130"/>
        <end position="154"/>
    </location>
</feature>
<feature type="transmembrane region" description="Helical" evidence="6">
    <location>
        <begin position="397"/>
        <end position="420"/>
    </location>
</feature>
<evidence type="ECO:0000256" key="3">
    <source>
        <dbReference type="ARBA" id="ARBA00022692"/>
    </source>
</evidence>
<comment type="subcellular location">
    <subcellularLocation>
        <location evidence="1">Cell membrane</location>
        <topology evidence="1">Multi-pass membrane protein</topology>
    </subcellularLocation>
</comment>
<sequence length="501" mass="55344">MTGRGSGKDADLLDFSVDRKTIGKSALHSVFMQLLVRLKGLITMPVLTYFLKPGEIGAFNLILVTSAMLVPLFSLNLTDGPAIHFVQERSRERIVTMYNTVTNSVLLCSALLFPLFWFAMYRFGGSYYRLFPLMALLLFSNIFYKVVTYVLAVFQKTAMLVNNAVIKDVGGTVLTVIVVAAGYSFTGMVLVQVAMNFAAGLLVYRFTRRELAYAPVIDRTLLLKFLKMALPLLPVFFFSWLIQSSDSFFLAYFKGDDAVGKYSIIYSFASLVLSLTLALNFFWFPVSARLWVDDREKYRQVFVSVFAGFAALLGTLVLLFELNSALIVRLLVRRPEYQDAHVITGIIALAYSMQVLITLLTAPLYSNGNTKSIFSCYLVGGVANAVLNLLLIPGWGILGAAVSTALSYLVIVLLMGYLNYRLVRFAFLDRRLLPVAGTFAVLWRGAVWLRESAATHQLLLADAGLVLAVALGLYTIALNGREKQYLGGMFAGVRSKLGAGG</sequence>
<dbReference type="AlphaFoldDB" id="A0A8J7LUX2"/>
<evidence type="ECO:0000256" key="5">
    <source>
        <dbReference type="ARBA" id="ARBA00023136"/>
    </source>
</evidence>
<comment type="caution">
    <text evidence="7">The sequence shown here is derived from an EMBL/GenBank/DDBJ whole genome shotgun (WGS) entry which is preliminary data.</text>
</comment>
<reference evidence="7" key="1">
    <citation type="submission" date="2020-12" db="EMBL/GenBank/DDBJ databases">
        <title>Geomonas sp. Red875, isolated from river sediment.</title>
        <authorList>
            <person name="Xu Z."/>
            <person name="Zhang Z."/>
            <person name="Masuda Y."/>
            <person name="Itoh H."/>
            <person name="Senoo K."/>
        </authorList>
    </citation>
    <scope>NUCLEOTIDE SEQUENCE</scope>
    <source>
        <strain evidence="7">Red875</strain>
    </source>
</reference>
<dbReference type="EMBL" id="JAEMHM010000004">
    <property type="protein sequence ID" value="MBJ6724255.1"/>
    <property type="molecule type" value="Genomic_DNA"/>
</dbReference>
<dbReference type="Proteomes" id="UP000636888">
    <property type="component" value="Unassembled WGS sequence"/>
</dbReference>
<protein>
    <submittedName>
        <fullName evidence="7">Oligosaccharide flippase family protein</fullName>
    </submittedName>
</protein>
<dbReference type="InterPro" id="IPR050833">
    <property type="entry name" value="Poly_Biosynth_Transport"/>
</dbReference>
<feature type="transmembrane region" description="Helical" evidence="6">
    <location>
        <begin position="30"/>
        <end position="51"/>
    </location>
</feature>
<gene>
    <name evidence="7" type="ORF">JFN93_06020</name>
</gene>
<accession>A0A8J7LUX2</accession>
<dbReference type="GO" id="GO:0005886">
    <property type="term" value="C:plasma membrane"/>
    <property type="evidence" value="ECO:0007669"/>
    <property type="project" value="UniProtKB-SubCell"/>
</dbReference>
<dbReference type="PANTHER" id="PTHR30250">
    <property type="entry name" value="PST FAMILY PREDICTED COLANIC ACID TRANSPORTER"/>
    <property type="match status" value="1"/>
</dbReference>
<feature type="transmembrane region" description="Helical" evidence="6">
    <location>
        <begin position="372"/>
        <end position="391"/>
    </location>
</feature>
<name>A0A8J7LUX2_9BACT</name>
<evidence type="ECO:0000313" key="8">
    <source>
        <dbReference type="Proteomes" id="UP000636888"/>
    </source>
</evidence>